<evidence type="ECO:0000313" key="4">
    <source>
        <dbReference type="Proteomes" id="UP001597120"/>
    </source>
</evidence>
<feature type="domain" description="SWIM-type" evidence="2">
    <location>
        <begin position="60"/>
        <end position="93"/>
    </location>
</feature>
<dbReference type="EMBL" id="JBHTIU010000010">
    <property type="protein sequence ID" value="MFD0868204.1"/>
    <property type="molecule type" value="Genomic_DNA"/>
</dbReference>
<dbReference type="Proteomes" id="UP001597120">
    <property type="component" value="Unassembled WGS sequence"/>
</dbReference>
<proteinExistence type="predicted"/>
<keyword evidence="1" id="KW-0862">Zinc</keyword>
<gene>
    <name evidence="3" type="ORF">ACFQ03_03515</name>
</gene>
<evidence type="ECO:0000259" key="2">
    <source>
        <dbReference type="PROSITE" id="PS50966"/>
    </source>
</evidence>
<accession>A0ABW3D7H3</accession>
<keyword evidence="1" id="KW-0863">Zinc-finger</keyword>
<name>A0ABW3D7H3_9BACL</name>
<organism evidence="3 4">
    <name type="scientific">Paenibacillus residui</name>
    <dbReference type="NCBI Taxonomy" id="629724"/>
    <lineage>
        <taxon>Bacteria</taxon>
        <taxon>Bacillati</taxon>
        <taxon>Bacillota</taxon>
        <taxon>Bacilli</taxon>
        <taxon>Bacillales</taxon>
        <taxon>Paenibacillaceae</taxon>
        <taxon>Paenibacillus</taxon>
    </lineage>
</organism>
<comment type="caution">
    <text evidence="3">The sequence shown here is derived from an EMBL/GenBank/DDBJ whole genome shotgun (WGS) entry which is preliminary data.</text>
</comment>
<keyword evidence="4" id="KW-1185">Reference proteome</keyword>
<evidence type="ECO:0000256" key="1">
    <source>
        <dbReference type="PROSITE-ProRule" id="PRU00325"/>
    </source>
</evidence>
<protein>
    <submittedName>
        <fullName evidence="3">SWIM zinc finger domain-containing protein</fullName>
    </submittedName>
</protein>
<evidence type="ECO:0000313" key="3">
    <source>
        <dbReference type="EMBL" id="MFD0868204.1"/>
    </source>
</evidence>
<dbReference type="RefSeq" id="WP_379286091.1">
    <property type="nucleotide sequence ID" value="NZ_JBHTIU010000010.1"/>
</dbReference>
<dbReference type="InterPro" id="IPR007527">
    <property type="entry name" value="Znf_SWIM"/>
</dbReference>
<keyword evidence="1" id="KW-0479">Metal-binding</keyword>
<sequence length="528" mass="62283">MPRFKLAKNRMNLLIDKLQNRFDPETLEQGWEHYHKGFVAKLTLQHGYILHAIVHGVEPYDVKIDLEQFERSECTCPSTGECAHMAAAIFMAYTAHGRPELLLIQLKHTLLTRTKAVRAAGRAKSEEHPMIPGPGDLPAQWHKVFDQRFYGFTLSHQHSVDTFYSAAVDSLLPFAQTWNEGIRSLYRLHIYLFILRKIDDFHQTHQTTYLSTYHVAGSRNAAMRALQEITQWTKQADPHPISRQHEGHWQDTIRLVREWSLRGKPGPVPWLDVYRTLWGQWFEQVEEPTKERHRLKHMLGPSGLPSRQEDILRLALAHFDISGGDDETAIHSLNRLHNRQIGDFLFVLQQLHQAEAPDRLLRWLRWLLPLMPRLKQDEFHTLCGYWVEAMKHQPSDEEWIRVMIAMLPRSYTYYTDYLMKHGRFRQWADLQLANSVDPANLYPDEIKAVEASDPELLLPIYHQSVERMIQEKTRLSYKTAVRLLRTLHLLYEKLDRLDRWQLYIELLSDKYSRLRAFQQELQKGQWLS</sequence>
<reference evidence="4" key="1">
    <citation type="journal article" date="2019" name="Int. J. Syst. Evol. Microbiol.">
        <title>The Global Catalogue of Microorganisms (GCM) 10K type strain sequencing project: providing services to taxonomists for standard genome sequencing and annotation.</title>
        <authorList>
            <consortium name="The Broad Institute Genomics Platform"/>
            <consortium name="The Broad Institute Genome Sequencing Center for Infectious Disease"/>
            <person name="Wu L."/>
            <person name="Ma J."/>
        </authorList>
    </citation>
    <scope>NUCLEOTIDE SEQUENCE [LARGE SCALE GENOMIC DNA]</scope>
    <source>
        <strain evidence="4">CCUG 57263</strain>
    </source>
</reference>
<dbReference type="PROSITE" id="PS50966">
    <property type="entry name" value="ZF_SWIM"/>
    <property type="match status" value="1"/>
</dbReference>